<name>A0ABR6XAB5_9BURK</name>
<evidence type="ECO:0000313" key="7">
    <source>
        <dbReference type="EMBL" id="MBC3809264.1"/>
    </source>
</evidence>
<dbReference type="SMART" id="SM00490">
    <property type="entry name" value="HELICc"/>
    <property type="match status" value="1"/>
</dbReference>
<evidence type="ECO:0000259" key="6">
    <source>
        <dbReference type="PROSITE" id="PS51194"/>
    </source>
</evidence>
<evidence type="ECO:0000259" key="5">
    <source>
        <dbReference type="PROSITE" id="PS51192"/>
    </source>
</evidence>
<dbReference type="EMBL" id="JACOFW010000029">
    <property type="protein sequence ID" value="MBC3809264.1"/>
    <property type="molecule type" value="Genomic_DNA"/>
</dbReference>
<dbReference type="InterPro" id="IPR011545">
    <property type="entry name" value="DEAD/DEAH_box_helicase_dom"/>
</dbReference>
<dbReference type="Pfam" id="PF00271">
    <property type="entry name" value="Helicase_C"/>
    <property type="match status" value="1"/>
</dbReference>
<reference evidence="7 8" key="1">
    <citation type="submission" date="2020-08" db="EMBL/GenBank/DDBJ databases">
        <title>Novel species isolated from subtropical streams in China.</title>
        <authorList>
            <person name="Lu H."/>
        </authorList>
    </citation>
    <scope>NUCLEOTIDE SEQUENCE [LARGE SCALE GENOMIC DNA]</scope>
    <source>
        <strain evidence="7 8">KACC 16656</strain>
    </source>
</reference>
<organism evidence="7 8">
    <name type="scientific">Undibacterium seohonense</name>
    <dbReference type="NCBI Taxonomy" id="1344950"/>
    <lineage>
        <taxon>Bacteria</taxon>
        <taxon>Pseudomonadati</taxon>
        <taxon>Pseudomonadota</taxon>
        <taxon>Betaproteobacteria</taxon>
        <taxon>Burkholderiales</taxon>
        <taxon>Oxalobacteraceae</taxon>
        <taxon>Undibacterium</taxon>
    </lineage>
</organism>
<evidence type="ECO:0000256" key="4">
    <source>
        <dbReference type="ARBA" id="ARBA00022840"/>
    </source>
</evidence>
<gene>
    <name evidence="7" type="ORF">H8K52_18145</name>
</gene>
<keyword evidence="3 7" id="KW-0347">Helicase</keyword>
<evidence type="ECO:0000256" key="1">
    <source>
        <dbReference type="ARBA" id="ARBA00022741"/>
    </source>
</evidence>
<dbReference type="SMART" id="SM00487">
    <property type="entry name" value="DEXDc"/>
    <property type="match status" value="1"/>
</dbReference>
<accession>A0ABR6XAB5</accession>
<dbReference type="Pfam" id="PF00270">
    <property type="entry name" value="DEAD"/>
    <property type="match status" value="1"/>
</dbReference>
<keyword evidence="1" id="KW-0547">Nucleotide-binding</keyword>
<dbReference type="PANTHER" id="PTHR47961">
    <property type="entry name" value="DNA POLYMERASE THETA, PUTATIVE (AFU_ORTHOLOGUE AFUA_1G05260)-RELATED"/>
    <property type="match status" value="1"/>
</dbReference>
<proteinExistence type="predicted"/>
<dbReference type="PROSITE" id="PS51194">
    <property type="entry name" value="HELICASE_CTER"/>
    <property type="match status" value="1"/>
</dbReference>
<feature type="domain" description="Helicase ATP-binding" evidence="5">
    <location>
        <begin position="154"/>
        <end position="317"/>
    </location>
</feature>
<evidence type="ECO:0000256" key="2">
    <source>
        <dbReference type="ARBA" id="ARBA00022801"/>
    </source>
</evidence>
<keyword evidence="4" id="KW-0067">ATP-binding</keyword>
<dbReference type="SUPFAM" id="SSF52540">
    <property type="entry name" value="P-loop containing nucleoside triphosphate hydrolases"/>
    <property type="match status" value="1"/>
</dbReference>
<dbReference type="PROSITE" id="PS51192">
    <property type="entry name" value="HELICASE_ATP_BIND_1"/>
    <property type="match status" value="1"/>
</dbReference>
<protein>
    <submittedName>
        <fullName evidence="7">DEAD/DEAH box helicase</fullName>
    </submittedName>
</protein>
<dbReference type="InterPro" id="IPR001650">
    <property type="entry name" value="Helicase_C-like"/>
</dbReference>
<evidence type="ECO:0000256" key="3">
    <source>
        <dbReference type="ARBA" id="ARBA00022806"/>
    </source>
</evidence>
<dbReference type="InterPro" id="IPR050474">
    <property type="entry name" value="Hel308_SKI2-like"/>
</dbReference>
<dbReference type="Gene3D" id="3.40.50.300">
    <property type="entry name" value="P-loop containing nucleotide triphosphate hydrolases"/>
    <property type="match status" value="2"/>
</dbReference>
<dbReference type="PANTHER" id="PTHR47961:SF6">
    <property type="entry name" value="DNA-DIRECTED DNA POLYMERASE"/>
    <property type="match status" value="1"/>
</dbReference>
<dbReference type="InterPro" id="IPR014001">
    <property type="entry name" value="Helicase_ATP-bd"/>
</dbReference>
<keyword evidence="8" id="KW-1185">Reference proteome</keyword>
<dbReference type="GO" id="GO:0004386">
    <property type="term" value="F:helicase activity"/>
    <property type="evidence" value="ECO:0007669"/>
    <property type="project" value="UniProtKB-KW"/>
</dbReference>
<evidence type="ECO:0000313" key="8">
    <source>
        <dbReference type="Proteomes" id="UP000648257"/>
    </source>
</evidence>
<feature type="domain" description="Helicase C-terminal" evidence="6">
    <location>
        <begin position="383"/>
        <end position="549"/>
    </location>
</feature>
<comment type="caution">
    <text evidence="7">The sequence shown here is derived from an EMBL/GenBank/DDBJ whole genome shotgun (WGS) entry which is preliminary data.</text>
</comment>
<dbReference type="Proteomes" id="UP000648257">
    <property type="component" value="Unassembled WGS sequence"/>
</dbReference>
<dbReference type="InterPro" id="IPR027417">
    <property type="entry name" value="P-loop_NTPase"/>
</dbReference>
<keyword evidence="2" id="KW-0378">Hydrolase</keyword>
<dbReference type="RefSeq" id="WP_186924324.1">
    <property type="nucleotide sequence ID" value="NZ_JACOFW010000029.1"/>
</dbReference>
<sequence>MSQFALELSQKLVGHQRYWDTYSALQNAGTTSTFTLPLVASELPIERQSVALLLYCASVFAQTHDDYFKGMAQTIAINSLLLNNSENRIEERDKSIRILTELGNFPGVNYIEKTYGKSDLPLLGMLQREVSEGLNSVEVDGNKISLTDYQREVWAELPTSHSLAISAPTSAGKSFLVIEYLCRLAIKSERFCAVYIAPTRALLSEVFQKIKLRLSDFDGIRISAIPSLDFENNPRQIYILTQERLQVLLSISDLKFDLLVVDEAQNLSDGSRGMILQECLEQVSERSQVTRVIMLAPGAEGFVEAARIIGLPDLKIASTAVSPVLQNRILVNKVSGKDELRLDLLTQKNKVLLGILQTTRGFDVPATRLAAVSLELGAAGGSLVYATGPAHAELIASQLSQAREVIKDERLEELASFIEKHIHPEYKLAAMVRRGVAFHYGKMPTLLRESLEEAFKSGALQFLACTTTLFQGINLPARNVFIGTPTRGRGTLLDPALLWNFAGRAGRMRQDIVGNVFLVGYDDWQDKSMNEFVRFKIKPAFKTTIVESYSKVIEGLKNDLPKPNRSNEHLSAVRASAGLLISRATKGNVEAFISRSIPDLSKESINELTQAAQAAAIEVALPSSLLASNWMINPYGLRKLYEKILSRLKNEEYANTIPVNPHERNASTNYGAIFNTILLEINGQKDNFGGYIATLAVSWMRGFPYPVILSGAIKNAKKRLDEANEKKRIKKLEDPKSRVRQSKPVDASNVIRDVFENIEDVVRFQFVQFGKAYIDLLTLALVEVGRGDLIPTIFDFSLALELGVATTSGKSFVELGLSRIAASALESIYPNSNLSVSEARRWLSQLDLKTVQLSSVIVDEMTRLKLIAA</sequence>